<feature type="transmembrane region" description="Helical" evidence="5">
    <location>
        <begin position="286"/>
        <end position="304"/>
    </location>
</feature>
<evidence type="ECO:0000313" key="7">
    <source>
        <dbReference type="EMBL" id="TDW20636.1"/>
    </source>
</evidence>
<evidence type="ECO:0000256" key="4">
    <source>
        <dbReference type="ARBA" id="ARBA00023136"/>
    </source>
</evidence>
<dbReference type="Proteomes" id="UP000294743">
    <property type="component" value="Unassembled WGS sequence"/>
</dbReference>
<reference evidence="7 8" key="1">
    <citation type="submission" date="2019-03" db="EMBL/GenBank/DDBJ databases">
        <title>Genomic Encyclopedia of Type Strains, Phase IV (KMG-IV): sequencing the most valuable type-strain genomes for metagenomic binning, comparative biology and taxonomic classification.</title>
        <authorList>
            <person name="Goeker M."/>
        </authorList>
    </citation>
    <scope>NUCLEOTIDE SEQUENCE [LARGE SCALE GENOMIC DNA]</scope>
    <source>
        <strain evidence="7 8">DSM 28867</strain>
    </source>
</reference>
<dbReference type="PANTHER" id="PTHR43027">
    <property type="entry name" value="DOXORUBICIN RESISTANCE ABC TRANSPORTER PERMEASE PROTEIN DRRC-RELATED"/>
    <property type="match status" value="1"/>
</dbReference>
<feature type="domain" description="ABC-2 type transporter transmembrane" evidence="6">
    <location>
        <begin position="15"/>
        <end position="361"/>
    </location>
</feature>
<evidence type="ECO:0000256" key="5">
    <source>
        <dbReference type="SAM" id="Phobius"/>
    </source>
</evidence>
<keyword evidence="3 5" id="KW-1133">Transmembrane helix</keyword>
<dbReference type="OrthoDB" id="9771731at2"/>
<keyword evidence="4 5" id="KW-0472">Membrane</keyword>
<dbReference type="GO" id="GO:0140359">
    <property type="term" value="F:ABC-type transporter activity"/>
    <property type="evidence" value="ECO:0007669"/>
    <property type="project" value="InterPro"/>
</dbReference>
<feature type="transmembrane region" description="Helical" evidence="5">
    <location>
        <begin position="223"/>
        <end position="247"/>
    </location>
</feature>
<evidence type="ECO:0000256" key="2">
    <source>
        <dbReference type="ARBA" id="ARBA00022692"/>
    </source>
</evidence>
<evidence type="ECO:0000256" key="1">
    <source>
        <dbReference type="ARBA" id="ARBA00004141"/>
    </source>
</evidence>
<dbReference type="PANTHER" id="PTHR43027:SF1">
    <property type="entry name" value="DOXORUBICIN RESISTANCE ABC TRANSPORTER PERMEASE PROTEIN DRRC-RELATED"/>
    <property type="match status" value="1"/>
</dbReference>
<proteinExistence type="predicted"/>
<dbReference type="InterPro" id="IPR013525">
    <property type="entry name" value="ABC2_TM"/>
</dbReference>
<dbReference type="AlphaFoldDB" id="A0A4R7ZSZ3"/>
<keyword evidence="2 5" id="KW-0812">Transmembrane</keyword>
<evidence type="ECO:0000256" key="3">
    <source>
        <dbReference type="ARBA" id="ARBA00022989"/>
    </source>
</evidence>
<protein>
    <submittedName>
        <fullName evidence="7">ABC-2 type transport system permease protein</fullName>
    </submittedName>
</protein>
<keyword evidence="8" id="KW-1185">Reference proteome</keyword>
<feature type="transmembrane region" description="Helical" evidence="5">
    <location>
        <begin position="174"/>
        <end position="191"/>
    </location>
</feature>
<dbReference type="RefSeq" id="WP_134169024.1">
    <property type="nucleotide sequence ID" value="NZ_SODD01000011.1"/>
</dbReference>
<comment type="caution">
    <text evidence="7">The sequence shown here is derived from an EMBL/GenBank/DDBJ whole genome shotgun (WGS) entry which is preliminary data.</text>
</comment>
<dbReference type="InterPro" id="IPR052902">
    <property type="entry name" value="ABC-2_transporter"/>
</dbReference>
<sequence>MHLFKYRFLVFTRNKSFLFWTLLFPIALSLLFHFAFGGLMEAEKLDPIEVAVVDKGNETFKSVLDTLADEENNLLILHETSEKEANRMLEDNEVYAIFICDSKPELLSINKGMNLSVLKQIANSYIQVESTVTQLAKKDPTMISEQVIQDVSSMHTNVKEKTAAGGSKDPVMQYFYTVIAMTILYGSFYGLQSMKDSQANQSDRAVRVNVAPTNKLKVVCIDFLAMFILLSIELCIAYAFLIFVLGIDFGNQMGLLVLTSVSGMLMSLALGIFVGSVSKLRENTNMTILSMGSLFSCFLAGMMINTMPYMLEQISPLIKYINPASLITNSFNMMYYYSDMQPVYINACVMIGIGVVLLVISYQVLRRKTYASL</sequence>
<dbReference type="Pfam" id="PF12698">
    <property type="entry name" value="ABC2_membrane_3"/>
    <property type="match status" value="1"/>
</dbReference>
<feature type="transmembrane region" description="Helical" evidence="5">
    <location>
        <begin position="343"/>
        <end position="365"/>
    </location>
</feature>
<accession>A0A4R7ZSZ3</accession>
<comment type="subcellular location">
    <subcellularLocation>
        <location evidence="1">Membrane</location>
        <topology evidence="1">Multi-pass membrane protein</topology>
    </subcellularLocation>
</comment>
<evidence type="ECO:0000313" key="8">
    <source>
        <dbReference type="Proteomes" id="UP000294743"/>
    </source>
</evidence>
<gene>
    <name evidence="7" type="ORF">EDD63_11149</name>
</gene>
<dbReference type="GO" id="GO:0016020">
    <property type="term" value="C:membrane"/>
    <property type="evidence" value="ECO:0007669"/>
    <property type="project" value="UniProtKB-SubCell"/>
</dbReference>
<dbReference type="EMBL" id="SODD01000011">
    <property type="protein sequence ID" value="TDW20636.1"/>
    <property type="molecule type" value="Genomic_DNA"/>
</dbReference>
<feature type="transmembrane region" description="Helical" evidence="5">
    <location>
        <begin position="253"/>
        <end position="274"/>
    </location>
</feature>
<organism evidence="7 8">
    <name type="scientific">Breznakia blatticola</name>
    <dbReference type="NCBI Taxonomy" id="1754012"/>
    <lineage>
        <taxon>Bacteria</taxon>
        <taxon>Bacillati</taxon>
        <taxon>Bacillota</taxon>
        <taxon>Erysipelotrichia</taxon>
        <taxon>Erysipelotrichales</taxon>
        <taxon>Erysipelotrichaceae</taxon>
        <taxon>Breznakia</taxon>
    </lineage>
</organism>
<evidence type="ECO:0000259" key="6">
    <source>
        <dbReference type="Pfam" id="PF12698"/>
    </source>
</evidence>
<name>A0A4R7ZSZ3_9FIRM</name>